<accession>A0A6C0H331</accession>
<proteinExistence type="predicted"/>
<evidence type="ECO:0000313" key="2">
    <source>
        <dbReference type="EMBL" id="QHT74453.1"/>
    </source>
</evidence>
<name>A0A6C0H331_9ZZZZ</name>
<evidence type="ECO:0000256" key="1">
    <source>
        <dbReference type="SAM" id="Phobius"/>
    </source>
</evidence>
<keyword evidence="1" id="KW-0472">Membrane</keyword>
<reference evidence="2" key="1">
    <citation type="journal article" date="2020" name="Nature">
        <title>Giant virus diversity and host interactions through global metagenomics.</title>
        <authorList>
            <person name="Schulz F."/>
            <person name="Roux S."/>
            <person name="Paez-Espino D."/>
            <person name="Jungbluth S."/>
            <person name="Walsh D.A."/>
            <person name="Denef V.J."/>
            <person name="McMahon K.D."/>
            <person name="Konstantinidis K.T."/>
            <person name="Eloe-Fadrosh E.A."/>
            <person name="Kyrpides N.C."/>
            <person name="Woyke T."/>
        </authorList>
    </citation>
    <scope>NUCLEOTIDE SEQUENCE</scope>
    <source>
        <strain evidence="2">GVMAG-M-3300023179-59</strain>
    </source>
</reference>
<feature type="transmembrane region" description="Helical" evidence="1">
    <location>
        <begin position="65"/>
        <end position="86"/>
    </location>
</feature>
<keyword evidence="1" id="KW-1133">Transmembrane helix</keyword>
<protein>
    <submittedName>
        <fullName evidence="2">Uncharacterized protein</fullName>
    </submittedName>
</protein>
<organism evidence="2">
    <name type="scientific">viral metagenome</name>
    <dbReference type="NCBI Taxonomy" id="1070528"/>
    <lineage>
        <taxon>unclassified sequences</taxon>
        <taxon>metagenomes</taxon>
        <taxon>organismal metagenomes</taxon>
    </lineage>
</organism>
<sequence>MEIAQLTALEMSPDEILFDIYDYGYFIDLEDNEHLHNNGCVIIKNKGSGVCNHERKSDIESRNKNFVSCMRALSCICISLAVYQIWFL</sequence>
<dbReference type="EMBL" id="MN739850">
    <property type="protein sequence ID" value="QHT74453.1"/>
    <property type="molecule type" value="Genomic_DNA"/>
</dbReference>
<dbReference type="AlphaFoldDB" id="A0A6C0H331"/>
<keyword evidence="1" id="KW-0812">Transmembrane</keyword>